<dbReference type="Pfam" id="PF12838">
    <property type="entry name" value="Fer4_7"/>
    <property type="match status" value="1"/>
</dbReference>
<dbReference type="OrthoDB" id="51316at2157"/>
<dbReference type="EMBL" id="LMVN01000021">
    <property type="protein sequence ID" value="PAV07118.1"/>
    <property type="molecule type" value="Genomic_DNA"/>
</dbReference>
<gene>
    <name evidence="2" type="ORF">ASJ82_05395</name>
    <name evidence="3" type="ORF">MSCUN_00130</name>
</gene>
<name>A0A2A2HCP5_9EURY</name>
<dbReference type="PANTHER" id="PTHR43122">
    <property type="entry name" value="FERREDOXIN SUBUNIT OF PYRUVATE:FLAVODOXIN OXIDOREDUCTASE-RELATED"/>
    <property type="match status" value="1"/>
</dbReference>
<feature type="domain" description="4Fe-4S ferredoxin-type" evidence="1">
    <location>
        <begin position="1"/>
        <end position="29"/>
    </location>
</feature>
<dbReference type="GO" id="GO:0047595">
    <property type="term" value="F:6-hydroxynicotinate reductase activity"/>
    <property type="evidence" value="ECO:0007669"/>
    <property type="project" value="UniProtKB-EC"/>
</dbReference>
<evidence type="ECO:0000259" key="1">
    <source>
        <dbReference type="PROSITE" id="PS51379"/>
    </source>
</evidence>
<dbReference type="SUPFAM" id="SSF54862">
    <property type="entry name" value="4Fe-4S ferredoxins"/>
    <property type="match status" value="1"/>
</dbReference>
<dbReference type="RefSeq" id="WP_095608784.1">
    <property type="nucleotide sequence ID" value="NZ_CANQEZ010000001.1"/>
</dbReference>
<dbReference type="EC" id="1.3.7.1" evidence="3"/>
<sequence>MIYLDDELCKGCYICIDICPMHVYSKSDKYNLRGVCIPLYDTEKCIKCRLCTLMCPDQVITIEDD</sequence>
<comment type="caution">
    <text evidence="2">The sequence shown here is derived from an EMBL/GenBank/DDBJ whole genome shotgun (WGS) entry which is preliminary data.</text>
</comment>
<evidence type="ECO:0000313" key="2">
    <source>
        <dbReference type="EMBL" id="PAV07118.1"/>
    </source>
</evidence>
<protein>
    <submittedName>
        <fullName evidence="3">6-hydroxynicotinate reductase</fullName>
        <ecNumber evidence="3">1.3.7.1</ecNumber>
    </submittedName>
    <submittedName>
        <fullName evidence="2">Ferredoxin</fullName>
    </submittedName>
</protein>
<feature type="domain" description="4Fe-4S ferredoxin-type" evidence="1">
    <location>
        <begin position="36"/>
        <end position="65"/>
    </location>
</feature>
<evidence type="ECO:0000313" key="5">
    <source>
        <dbReference type="Proteomes" id="UP000246004"/>
    </source>
</evidence>
<dbReference type="PROSITE" id="PS00198">
    <property type="entry name" value="4FE4S_FER_1"/>
    <property type="match status" value="1"/>
</dbReference>
<accession>A0A2A2HCP5</accession>
<dbReference type="AlphaFoldDB" id="A0A2A2HCP5"/>
<organism evidence="2 4">
    <name type="scientific">Methanosphaera cuniculi</name>
    <dbReference type="NCBI Taxonomy" id="1077256"/>
    <lineage>
        <taxon>Archaea</taxon>
        <taxon>Methanobacteriati</taxon>
        <taxon>Methanobacteriota</taxon>
        <taxon>Methanomada group</taxon>
        <taxon>Methanobacteria</taxon>
        <taxon>Methanobacteriales</taxon>
        <taxon>Methanobacteriaceae</taxon>
        <taxon>Methanosphaera</taxon>
    </lineage>
</organism>
<evidence type="ECO:0000313" key="3">
    <source>
        <dbReference type="EMBL" id="PWL09045.1"/>
    </source>
</evidence>
<reference evidence="3 5" key="1">
    <citation type="submission" date="2016-04" db="EMBL/GenBank/DDBJ databases">
        <title>Genome sequence of Methanosphaera cuniculi DSM 4103.</title>
        <authorList>
            <person name="Poehlein A."/>
            <person name="Seedorf H."/>
            <person name="Daniel R."/>
        </authorList>
    </citation>
    <scope>NUCLEOTIDE SEQUENCE [LARGE SCALE GENOMIC DNA]</scope>
    <source>
        <strain evidence="3 5">DSM 4103</strain>
    </source>
</reference>
<dbReference type="EMBL" id="LWMS01000001">
    <property type="protein sequence ID" value="PWL09045.1"/>
    <property type="molecule type" value="Genomic_DNA"/>
</dbReference>
<dbReference type="InterPro" id="IPR017896">
    <property type="entry name" value="4Fe4S_Fe-S-bd"/>
</dbReference>
<dbReference type="Proteomes" id="UP000246004">
    <property type="component" value="Unassembled WGS sequence"/>
</dbReference>
<dbReference type="Gene3D" id="3.30.70.20">
    <property type="match status" value="1"/>
</dbReference>
<keyword evidence="4" id="KW-1185">Reference proteome</keyword>
<dbReference type="Proteomes" id="UP000217528">
    <property type="component" value="Unassembled WGS sequence"/>
</dbReference>
<keyword evidence="3" id="KW-0560">Oxidoreductase</keyword>
<dbReference type="PROSITE" id="PS51379">
    <property type="entry name" value="4FE4S_FER_2"/>
    <property type="match status" value="2"/>
</dbReference>
<dbReference type="PANTHER" id="PTHR43122:SF1">
    <property type="entry name" value="IRON-SULFUR-BINDING PROTEIN"/>
    <property type="match status" value="1"/>
</dbReference>
<dbReference type="InterPro" id="IPR017900">
    <property type="entry name" value="4Fe4S_Fe_S_CS"/>
</dbReference>
<evidence type="ECO:0000313" key="4">
    <source>
        <dbReference type="Proteomes" id="UP000217528"/>
    </source>
</evidence>
<reference evidence="2 4" key="2">
    <citation type="journal article" date="2017" name="BMC Genomics">
        <title>Genomic analysis of methanogenic archaea reveals a shift towards energy conservation.</title>
        <authorList>
            <person name="Gilmore S.P."/>
            <person name="Henske J.K."/>
            <person name="Sexton J.A."/>
            <person name="Solomon K.V."/>
            <person name="Seppala S."/>
            <person name="Yoo J.I."/>
            <person name="Huyett L.M."/>
            <person name="Pressman A."/>
            <person name="Cogan J.Z."/>
            <person name="Kivenson V."/>
            <person name="Peng X."/>
            <person name="Tan Y."/>
            <person name="Valentine D.L."/>
            <person name="O'Malley M.A."/>
        </authorList>
    </citation>
    <scope>NUCLEOTIDE SEQUENCE [LARGE SCALE GENOMIC DNA]</scope>
    <source>
        <strain evidence="2 4">1R-7</strain>
    </source>
</reference>
<proteinExistence type="predicted"/>